<evidence type="ECO:0000256" key="16">
    <source>
        <dbReference type="RuleBase" id="RU362098"/>
    </source>
</evidence>
<accession>A0A3P3XI49</accession>
<feature type="transmembrane region" description="Helical" evidence="16">
    <location>
        <begin position="682"/>
        <end position="704"/>
    </location>
</feature>
<dbReference type="PRINTS" id="PR00326">
    <property type="entry name" value="GTP1OBG"/>
</dbReference>
<keyword evidence="15" id="KW-0479">Metal-binding</keyword>
<dbReference type="PANTHER" id="PTHR43185:SF1">
    <property type="entry name" value="FE(2+) TRANSPORTER FEOB"/>
    <property type="match status" value="1"/>
</dbReference>
<feature type="transmembrane region" description="Helical" evidence="16">
    <location>
        <begin position="459"/>
        <end position="478"/>
    </location>
</feature>
<comment type="subcellular location">
    <subcellularLocation>
        <location evidence="1 16">Cell inner membrane</location>
        <topology evidence="1 16">Multi-pass membrane protein</topology>
    </subcellularLocation>
</comment>
<evidence type="ECO:0000256" key="2">
    <source>
        <dbReference type="ARBA" id="ARBA00022448"/>
    </source>
</evidence>
<keyword evidence="4 16" id="KW-0410">Iron transport</keyword>
<evidence type="ECO:0000256" key="11">
    <source>
        <dbReference type="ARBA" id="ARBA00023134"/>
    </source>
</evidence>
<keyword evidence="7 14" id="KW-0547">Nucleotide-binding</keyword>
<dbReference type="Pfam" id="PF07664">
    <property type="entry name" value="FeoB_C"/>
    <property type="match status" value="1"/>
</dbReference>
<keyword evidence="10" id="KW-0406">Ion transport</keyword>
<dbReference type="AlphaFoldDB" id="A0A3P3XI49"/>
<dbReference type="GO" id="GO:0005525">
    <property type="term" value="F:GTP binding"/>
    <property type="evidence" value="ECO:0007669"/>
    <property type="project" value="UniProtKB-KW"/>
</dbReference>
<dbReference type="InterPro" id="IPR006073">
    <property type="entry name" value="GTP-bd"/>
</dbReference>
<feature type="domain" description="FeoB-type G" evidence="17">
    <location>
        <begin position="6"/>
        <end position="168"/>
    </location>
</feature>
<keyword evidence="6 16" id="KW-0812">Transmembrane</keyword>
<feature type="binding site" evidence="15">
    <location>
        <position position="24"/>
    </location>
    <ligand>
        <name>Mg(2+)</name>
        <dbReference type="ChEBI" id="CHEBI:18420"/>
        <label>2</label>
    </ligand>
</feature>
<evidence type="ECO:0000256" key="4">
    <source>
        <dbReference type="ARBA" id="ARBA00022496"/>
    </source>
</evidence>
<dbReference type="Gene3D" id="3.40.50.300">
    <property type="entry name" value="P-loop containing nucleotide triphosphate hydrolases"/>
    <property type="match status" value="1"/>
</dbReference>
<feature type="transmembrane region" description="Helical" evidence="16">
    <location>
        <begin position="426"/>
        <end position="453"/>
    </location>
</feature>
<feature type="transmembrane region" description="Helical" evidence="16">
    <location>
        <begin position="392"/>
        <end position="414"/>
    </location>
</feature>
<keyword evidence="11 14" id="KW-0342">GTP-binding</keyword>
<comment type="similarity">
    <text evidence="16">Belongs to the TRAFAC class TrmE-Era-EngA-EngB-Septin-like GTPase superfamily. FeoB GTPase (TC 9.A.8) family.</text>
</comment>
<evidence type="ECO:0000256" key="3">
    <source>
        <dbReference type="ARBA" id="ARBA00022475"/>
    </source>
</evidence>
<dbReference type="Pfam" id="PF07670">
    <property type="entry name" value="Gate"/>
    <property type="match status" value="2"/>
</dbReference>
<dbReference type="GO" id="GO:0046872">
    <property type="term" value="F:metal ion binding"/>
    <property type="evidence" value="ECO:0007669"/>
    <property type="project" value="UniProtKB-KW"/>
</dbReference>
<evidence type="ECO:0000256" key="10">
    <source>
        <dbReference type="ARBA" id="ARBA00023065"/>
    </source>
</evidence>
<evidence type="ECO:0000256" key="1">
    <source>
        <dbReference type="ARBA" id="ARBA00004429"/>
    </source>
</evidence>
<dbReference type="SUPFAM" id="SSF52540">
    <property type="entry name" value="P-loop containing nucleoside triphosphate hydrolases"/>
    <property type="match status" value="1"/>
</dbReference>
<proteinExistence type="inferred from homology"/>
<dbReference type="InterPro" id="IPR011640">
    <property type="entry name" value="Fe2_transport_prot_B_C"/>
</dbReference>
<evidence type="ECO:0000313" key="18">
    <source>
        <dbReference type="EMBL" id="SLM12522.1"/>
    </source>
</evidence>
<protein>
    <recommendedName>
        <fullName evidence="13 16">Ferrous iron transport protein B</fullName>
    </recommendedName>
</protein>
<dbReference type="InterPro" id="IPR027417">
    <property type="entry name" value="P-loop_NTPase"/>
</dbReference>
<sequence>MQEKRALTIALAGNPNSGKTSIFNAITGAHHKVGNYPGVTVEKREGTLEYHGWRIHVVDLPGTYSLTAYSLDEVVARDFVLNEKPDIIVDVLDSSNLERNLYLLLQLIELGLPVVAALNMADEAAAKGILIDDKTLSRTLGVPMIPTIGSRGQGVTELLDAVIETFETHKMPRMPSYGEDIEAHIAALVHLLEQDEAFAAAYSPRWIAIKLIEKDPDARRRIEQHVRAAEIHTALEAAWHWITLHYGKDAEIILSEQRYGYIHGAVAEAVHRKRLRGISLTEQLDRFVMHPLVGLPLFFFVIWGIFKLTFVLGEYPVAWLEQLFGSLEGLVQNSVLPGAVRDLLINGIIHGVGGVFSFVPLIVILFFCISILEDTGYIARAAFLTDHFLHAIGLHGQSFMPLMLGFGCSVPAIMATRTLKSPKERIATILAIPFISCGGKLPIYVLLAGAFFARNASTVVMVMYASGVVLSVLSTFFLRRTVLKGQSMPFVMELPPYRIPTLKGVLWHVWEKTWSYARKAGTIILAVSVLMWLITSYPKARGIQEYEIHARQSVAEAQPGLSEAAISARAEVLVRQYQLEHSIAGQFGKLIEPVIAPIGFDWKVGVALIPGLAAKELVVSTLGVLYGAPVDENSESLSLRQSLREAPDWSPRIALALMVFILVMPPCFASLATIRAEAGDKWLAFQVVYSLVLAWVISFLVSLAGRAFGM</sequence>
<name>A0A3P3XI49_9SPIR</name>
<evidence type="ECO:0000259" key="17">
    <source>
        <dbReference type="PROSITE" id="PS51711"/>
    </source>
</evidence>
<dbReference type="FunFam" id="3.40.50.300:FF:000426">
    <property type="entry name" value="Ferrous iron transport protein B"/>
    <property type="match status" value="1"/>
</dbReference>
<feature type="binding site" evidence="15">
    <location>
        <position position="27"/>
    </location>
    <ligand>
        <name>Mg(2+)</name>
        <dbReference type="ChEBI" id="CHEBI:18420"/>
        <label>2</label>
    </ligand>
</feature>
<comment type="caution">
    <text evidence="16">Lacks conserved residue(s) required for the propagation of feature annotation.</text>
</comment>
<comment type="function">
    <text evidence="16">Probable transporter of a GTP-driven Fe(2+) uptake system.</text>
</comment>
<dbReference type="Pfam" id="PF17910">
    <property type="entry name" value="FeoB_Cyto"/>
    <property type="match status" value="1"/>
</dbReference>
<feature type="binding site" evidence="15">
    <location>
        <position position="25"/>
    </location>
    <ligand>
        <name>Mg(2+)</name>
        <dbReference type="ChEBI" id="CHEBI:18420"/>
        <label>2</label>
    </ligand>
</feature>
<dbReference type="GO" id="GO:0005886">
    <property type="term" value="C:plasma membrane"/>
    <property type="evidence" value="ECO:0007669"/>
    <property type="project" value="UniProtKB-SubCell"/>
</dbReference>
<feature type="transmembrane region" description="Helical" evidence="16">
    <location>
        <begin position="287"/>
        <end position="306"/>
    </location>
</feature>
<dbReference type="InterPro" id="IPR050860">
    <property type="entry name" value="FeoB_GTPase"/>
</dbReference>
<evidence type="ECO:0000256" key="9">
    <source>
        <dbReference type="ARBA" id="ARBA00023004"/>
    </source>
</evidence>
<keyword evidence="15" id="KW-0460">Magnesium</keyword>
<feature type="binding site" evidence="15">
    <location>
        <position position="28"/>
    </location>
    <ligand>
        <name>Mg(2+)</name>
        <dbReference type="ChEBI" id="CHEBI:18420"/>
        <label>2</label>
    </ligand>
</feature>
<dbReference type="InterPro" id="IPR003373">
    <property type="entry name" value="Fe2_transport_prot-B"/>
</dbReference>
<feature type="binding site" evidence="14">
    <location>
        <begin position="59"/>
        <end position="62"/>
    </location>
    <ligand>
        <name>GTP</name>
        <dbReference type="ChEBI" id="CHEBI:37565"/>
        <label>1</label>
    </ligand>
</feature>
<feature type="transmembrane region" description="Helical" evidence="16">
    <location>
        <begin position="653"/>
        <end position="676"/>
    </location>
</feature>
<dbReference type="NCBIfam" id="TIGR00437">
    <property type="entry name" value="feoB"/>
    <property type="match status" value="1"/>
</dbReference>
<evidence type="ECO:0000256" key="8">
    <source>
        <dbReference type="ARBA" id="ARBA00022989"/>
    </source>
</evidence>
<dbReference type="Gene3D" id="1.10.287.1770">
    <property type="match status" value="1"/>
</dbReference>
<dbReference type="InterPro" id="IPR030389">
    <property type="entry name" value="G_FEOB_dom"/>
</dbReference>
<evidence type="ECO:0000256" key="5">
    <source>
        <dbReference type="ARBA" id="ARBA00022519"/>
    </source>
</evidence>
<dbReference type="EMBL" id="FWDM01000018">
    <property type="protein sequence ID" value="SLM12522.1"/>
    <property type="molecule type" value="Genomic_DNA"/>
</dbReference>
<gene>
    <name evidence="18" type="primary">feoB</name>
    <name evidence="18" type="ORF">SPIROBIBN47_250072</name>
</gene>
<feature type="binding site" evidence="14">
    <location>
        <begin position="38"/>
        <end position="42"/>
    </location>
    <ligand>
        <name>GTP</name>
        <dbReference type="ChEBI" id="CHEBI:37565"/>
        <label>1</label>
    </ligand>
</feature>
<dbReference type="PANTHER" id="PTHR43185">
    <property type="entry name" value="FERROUS IRON TRANSPORT PROTEIN B"/>
    <property type="match status" value="1"/>
</dbReference>
<dbReference type="InterPro" id="IPR041069">
    <property type="entry name" value="FeoB_Cyto"/>
</dbReference>
<feature type="transmembrane region" description="Helical" evidence="16">
    <location>
        <begin position="348"/>
        <end position="372"/>
    </location>
</feature>
<dbReference type="Pfam" id="PF02421">
    <property type="entry name" value="FeoB_N"/>
    <property type="match status" value="1"/>
</dbReference>
<evidence type="ECO:0000256" key="13">
    <source>
        <dbReference type="NCBIfam" id="TIGR00437"/>
    </source>
</evidence>
<dbReference type="InterPro" id="IPR011642">
    <property type="entry name" value="Gate_dom"/>
</dbReference>
<dbReference type="PROSITE" id="PS51711">
    <property type="entry name" value="G_FEOB"/>
    <property type="match status" value="1"/>
</dbReference>
<keyword evidence="12 16" id="KW-0472">Membrane</keyword>
<evidence type="ECO:0000256" key="12">
    <source>
        <dbReference type="ARBA" id="ARBA00023136"/>
    </source>
</evidence>
<keyword evidence="2 16" id="KW-0813">Transport</keyword>
<evidence type="ECO:0000256" key="7">
    <source>
        <dbReference type="ARBA" id="ARBA00022741"/>
    </source>
</evidence>
<keyword evidence="5" id="KW-0997">Cell inner membrane</keyword>
<keyword evidence="8 16" id="KW-1133">Transmembrane helix</keyword>
<keyword evidence="9 16" id="KW-0408">Iron</keyword>
<evidence type="ECO:0000256" key="6">
    <source>
        <dbReference type="ARBA" id="ARBA00022692"/>
    </source>
</evidence>
<feature type="binding site" evidence="14">
    <location>
        <begin position="13"/>
        <end position="20"/>
    </location>
    <ligand>
        <name>GTP</name>
        <dbReference type="ChEBI" id="CHEBI:37565"/>
        <label>1</label>
    </ligand>
</feature>
<organism evidence="18">
    <name type="scientific">uncultured spirochete</name>
    <dbReference type="NCBI Taxonomy" id="156406"/>
    <lineage>
        <taxon>Bacteria</taxon>
        <taxon>Pseudomonadati</taxon>
        <taxon>Spirochaetota</taxon>
        <taxon>Spirochaetia</taxon>
        <taxon>Spirochaetales</taxon>
        <taxon>environmental samples</taxon>
    </lineage>
</organism>
<reference evidence="18" key="1">
    <citation type="submission" date="2017-02" db="EMBL/GenBank/DDBJ databases">
        <authorList>
            <person name="Regsiter A."/>
            <person name="William W."/>
        </authorList>
    </citation>
    <scope>NUCLEOTIDE SEQUENCE</scope>
    <source>
        <strain evidence="18">Bib</strain>
    </source>
</reference>
<dbReference type="CDD" id="cd01879">
    <property type="entry name" value="FeoB"/>
    <property type="match status" value="1"/>
</dbReference>
<keyword evidence="3" id="KW-1003">Cell membrane</keyword>
<evidence type="ECO:0000256" key="14">
    <source>
        <dbReference type="PIRSR" id="PIRSR603373-1"/>
    </source>
</evidence>
<evidence type="ECO:0000256" key="15">
    <source>
        <dbReference type="PIRSR" id="PIRSR603373-2"/>
    </source>
</evidence>
<dbReference type="GO" id="GO:0015093">
    <property type="term" value="F:ferrous iron transmembrane transporter activity"/>
    <property type="evidence" value="ECO:0007669"/>
    <property type="project" value="UniProtKB-UniRule"/>
</dbReference>
<feature type="binding site" evidence="14">
    <location>
        <begin position="119"/>
        <end position="122"/>
    </location>
    <ligand>
        <name>GTP</name>
        <dbReference type="ChEBI" id="CHEBI:37565"/>
        <label>1</label>
    </ligand>
</feature>